<evidence type="ECO:0000313" key="6">
    <source>
        <dbReference type="Proteomes" id="UP000824596"/>
    </source>
</evidence>
<dbReference type="SUPFAM" id="SSF48403">
    <property type="entry name" value="Ankyrin repeat"/>
    <property type="match status" value="1"/>
</dbReference>
<dbReference type="Gene3D" id="1.25.40.20">
    <property type="entry name" value="Ankyrin repeat-containing domain"/>
    <property type="match status" value="1"/>
</dbReference>
<protein>
    <submittedName>
        <fullName evidence="5">Ankyrin repeats (Many copies) domain-containing protein</fullName>
    </submittedName>
</protein>
<dbReference type="GeneID" id="68360695"/>
<feature type="repeat" description="ANK" evidence="3">
    <location>
        <begin position="166"/>
        <end position="198"/>
    </location>
</feature>
<feature type="compositionally biased region" description="Polar residues" evidence="4">
    <location>
        <begin position="31"/>
        <end position="50"/>
    </location>
</feature>
<dbReference type="AlphaFoldDB" id="A0A9P8MLT7"/>
<accession>A0A9P8MLT7</accession>
<dbReference type="EMBL" id="JAIZPD010000021">
    <property type="protein sequence ID" value="KAH0957420.1"/>
    <property type="molecule type" value="Genomic_DNA"/>
</dbReference>
<reference evidence="5" key="1">
    <citation type="submission" date="2021-09" db="EMBL/GenBank/DDBJ databases">
        <title>A high-quality genome of the endoparasitic fungus Hirsutella rhossiliensis with a comparison of Hirsutella genomes reveals transposable elements contributing to genome size variation.</title>
        <authorList>
            <person name="Lin R."/>
            <person name="Jiao Y."/>
            <person name="Sun X."/>
            <person name="Ling J."/>
            <person name="Xie B."/>
            <person name="Cheng X."/>
        </authorList>
    </citation>
    <scope>NUCLEOTIDE SEQUENCE</scope>
    <source>
        <strain evidence="5">HR02</strain>
    </source>
</reference>
<evidence type="ECO:0000313" key="5">
    <source>
        <dbReference type="EMBL" id="KAH0957420.1"/>
    </source>
</evidence>
<proteinExistence type="predicted"/>
<feature type="region of interest" description="Disordered" evidence="4">
    <location>
        <begin position="303"/>
        <end position="331"/>
    </location>
</feature>
<feature type="compositionally biased region" description="Basic and acidic residues" evidence="4">
    <location>
        <begin position="306"/>
        <end position="322"/>
    </location>
</feature>
<keyword evidence="6" id="KW-1185">Reference proteome</keyword>
<dbReference type="InterPro" id="IPR036770">
    <property type="entry name" value="Ankyrin_rpt-contain_sf"/>
</dbReference>
<evidence type="ECO:0000256" key="3">
    <source>
        <dbReference type="PROSITE-ProRule" id="PRU00023"/>
    </source>
</evidence>
<dbReference type="PANTHER" id="PTHR24198">
    <property type="entry name" value="ANKYRIN REPEAT AND PROTEIN KINASE DOMAIN-CONTAINING PROTEIN"/>
    <property type="match status" value="1"/>
</dbReference>
<dbReference type="SMART" id="SM00248">
    <property type="entry name" value="ANK"/>
    <property type="match status" value="4"/>
</dbReference>
<keyword evidence="1" id="KW-0677">Repeat</keyword>
<organism evidence="5 6">
    <name type="scientific">Hirsutella rhossiliensis</name>
    <dbReference type="NCBI Taxonomy" id="111463"/>
    <lineage>
        <taxon>Eukaryota</taxon>
        <taxon>Fungi</taxon>
        <taxon>Dikarya</taxon>
        <taxon>Ascomycota</taxon>
        <taxon>Pezizomycotina</taxon>
        <taxon>Sordariomycetes</taxon>
        <taxon>Hypocreomycetidae</taxon>
        <taxon>Hypocreales</taxon>
        <taxon>Ophiocordycipitaceae</taxon>
        <taxon>Hirsutella</taxon>
    </lineage>
</organism>
<name>A0A9P8MLT7_9HYPO</name>
<dbReference type="PROSITE" id="PS50297">
    <property type="entry name" value="ANK_REP_REGION"/>
    <property type="match status" value="3"/>
</dbReference>
<sequence>MELHVDLPNDRASRRRLQNRIAQRKFRQSRADTLQNNQRLSAEATTDESLTTPSLSLQDVDLSLSTASTFNPDFLLADDSTGSSQTPCDTTVSTISHSTVAHCGGVPIDAAPAECVFPPTTPLFQTIRFGQAIKEPGITIRSSPEDSCGDSVPEPTGPDALYTDNGWLAALHIAARRGHEPVVRTLLQHGVDCNETDSDGRTPLIHAAIDGHEPVAALLLAHGARISDADRRRRSALHWAVLNRQEAVLRLLLRHYVERGWECGLDGYDDLGWTPLHIAVEKGLEASVRLLLQCGASLQAKARKTCAGDDDRDDSRVAEPPRPRAVRSTSP</sequence>
<feature type="repeat" description="ANK" evidence="3">
    <location>
        <begin position="271"/>
        <end position="303"/>
    </location>
</feature>
<dbReference type="Gene3D" id="1.20.5.170">
    <property type="match status" value="1"/>
</dbReference>
<evidence type="ECO:0000256" key="4">
    <source>
        <dbReference type="SAM" id="MobiDB-lite"/>
    </source>
</evidence>
<dbReference type="PANTHER" id="PTHR24198:SF165">
    <property type="entry name" value="ANKYRIN REPEAT-CONTAINING PROTEIN-RELATED"/>
    <property type="match status" value="1"/>
</dbReference>
<gene>
    <name evidence="5" type="ORF">HRG_11567</name>
</gene>
<feature type="repeat" description="ANK" evidence="3">
    <location>
        <begin position="199"/>
        <end position="231"/>
    </location>
</feature>
<keyword evidence="2 3" id="KW-0040">ANK repeat</keyword>
<evidence type="ECO:0000256" key="2">
    <source>
        <dbReference type="ARBA" id="ARBA00023043"/>
    </source>
</evidence>
<dbReference type="RefSeq" id="XP_044714934.1">
    <property type="nucleotide sequence ID" value="XM_044870037.1"/>
</dbReference>
<dbReference type="Proteomes" id="UP000824596">
    <property type="component" value="Unassembled WGS sequence"/>
</dbReference>
<dbReference type="CDD" id="cd14688">
    <property type="entry name" value="bZIP_YAP"/>
    <property type="match status" value="1"/>
</dbReference>
<dbReference type="OrthoDB" id="5080927at2759"/>
<dbReference type="PROSITE" id="PS50088">
    <property type="entry name" value="ANK_REPEAT"/>
    <property type="match status" value="3"/>
</dbReference>
<dbReference type="Pfam" id="PF12796">
    <property type="entry name" value="Ank_2"/>
    <property type="match status" value="2"/>
</dbReference>
<dbReference type="InterPro" id="IPR002110">
    <property type="entry name" value="Ankyrin_rpt"/>
</dbReference>
<comment type="caution">
    <text evidence="5">The sequence shown here is derived from an EMBL/GenBank/DDBJ whole genome shotgun (WGS) entry which is preliminary data.</text>
</comment>
<feature type="region of interest" description="Disordered" evidence="4">
    <location>
        <begin position="25"/>
        <end position="50"/>
    </location>
</feature>
<evidence type="ECO:0000256" key="1">
    <source>
        <dbReference type="ARBA" id="ARBA00022737"/>
    </source>
</evidence>